<sequence>MSEKLRSNLRIVAWLLLVVILSPLAAWYFSGVGWTALWIYAWLAVWAIFVNAKWDDATKGMFLIVMSSWIAILGKKYLPEDVSVVEAIQNVMILISGGVGGNFIYAYLATRKSGRGKK</sequence>
<evidence type="ECO:0000313" key="3">
    <source>
        <dbReference type="Proteomes" id="UP001596086"/>
    </source>
</evidence>
<evidence type="ECO:0008006" key="4">
    <source>
        <dbReference type="Google" id="ProtNLM"/>
    </source>
</evidence>
<evidence type="ECO:0000256" key="1">
    <source>
        <dbReference type="SAM" id="Phobius"/>
    </source>
</evidence>
<feature type="transmembrane region" description="Helical" evidence="1">
    <location>
        <begin position="36"/>
        <end position="54"/>
    </location>
</feature>
<reference evidence="3" key="1">
    <citation type="journal article" date="2019" name="Int. J. Syst. Evol. Microbiol.">
        <title>The Global Catalogue of Microorganisms (GCM) 10K type strain sequencing project: providing services to taxonomists for standard genome sequencing and annotation.</title>
        <authorList>
            <consortium name="The Broad Institute Genomics Platform"/>
            <consortium name="The Broad Institute Genome Sequencing Center for Infectious Disease"/>
            <person name="Wu L."/>
            <person name="Ma J."/>
        </authorList>
    </citation>
    <scope>NUCLEOTIDE SEQUENCE [LARGE SCALE GENOMIC DNA]</scope>
    <source>
        <strain evidence="3">CGMCC 4.5798</strain>
    </source>
</reference>
<dbReference type="EMBL" id="JBHSMZ010000014">
    <property type="protein sequence ID" value="MFC5550290.1"/>
    <property type="molecule type" value="Genomic_DNA"/>
</dbReference>
<dbReference type="Proteomes" id="UP001596086">
    <property type="component" value="Unassembled WGS sequence"/>
</dbReference>
<accession>A0ABW0S3I1</accession>
<gene>
    <name evidence="2" type="ORF">ACFPO9_17375</name>
</gene>
<dbReference type="RefSeq" id="WP_379772660.1">
    <property type="nucleotide sequence ID" value="NZ_JBHSMZ010000014.1"/>
</dbReference>
<comment type="caution">
    <text evidence="2">The sequence shown here is derived from an EMBL/GenBank/DDBJ whole genome shotgun (WGS) entry which is preliminary data.</text>
</comment>
<proteinExistence type="predicted"/>
<feature type="transmembrane region" description="Helical" evidence="1">
    <location>
        <begin position="12"/>
        <end position="30"/>
    </location>
</feature>
<keyword evidence="1" id="KW-0812">Transmembrane</keyword>
<feature type="transmembrane region" description="Helical" evidence="1">
    <location>
        <begin position="90"/>
        <end position="108"/>
    </location>
</feature>
<name>A0ABW0S3I1_9BURK</name>
<protein>
    <recommendedName>
        <fullName evidence="4">Holin</fullName>
    </recommendedName>
</protein>
<evidence type="ECO:0000313" key="2">
    <source>
        <dbReference type="EMBL" id="MFC5550290.1"/>
    </source>
</evidence>
<feature type="transmembrane region" description="Helical" evidence="1">
    <location>
        <begin position="61"/>
        <end position="78"/>
    </location>
</feature>
<keyword evidence="1" id="KW-0472">Membrane</keyword>
<keyword evidence="1" id="KW-1133">Transmembrane helix</keyword>
<organism evidence="2 3">
    <name type="scientific">Massilia aerilata</name>
    <dbReference type="NCBI Taxonomy" id="453817"/>
    <lineage>
        <taxon>Bacteria</taxon>
        <taxon>Pseudomonadati</taxon>
        <taxon>Pseudomonadota</taxon>
        <taxon>Betaproteobacteria</taxon>
        <taxon>Burkholderiales</taxon>
        <taxon>Oxalobacteraceae</taxon>
        <taxon>Telluria group</taxon>
        <taxon>Massilia</taxon>
    </lineage>
</organism>
<keyword evidence="3" id="KW-1185">Reference proteome</keyword>